<evidence type="ECO:0000256" key="3">
    <source>
        <dbReference type="ARBA" id="ARBA00022692"/>
    </source>
</evidence>
<evidence type="ECO:0000256" key="2">
    <source>
        <dbReference type="ARBA" id="ARBA00007362"/>
    </source>
</evidence>
<gene>
    <name evidence="8" type="ORF">DKB62_00925</name>
</gene>
<feature type="transmembrane region" description="Helical" evidence="6">
    <location>
        <begin position="40"/>
        <end position="58"/>
    </location>
</feature>
<comment type="similarity">
    <text evidence="2">Belongs to the EamA transporter family.</text>
</comment>
<feature type="transmembrane region" description="Helical" evidence="6">
    <location>
        <begin position="151"/>
        <end position="169"/>
    </location>
</feature>
<dbReference type="Proteomes" id="UP000254337">
    <property type="component" value="Chromosome"/>
</dbReference>
<dbReference type="InterPro" id="IPR037185">
    <property type="entry name" value="EmrE-like"/>
</dbReference>
<dbReference type="SUPFAM" id="SSF103481">
    <property type="entry name" value="Multidrug resistance efflux transporter EmrE"/>
    <property type="match status" value="2"/>
</dbReference>
<dbReference type="EMBL" id="CP029462">
    <property type="protein sequence ID" value="AXL20247.1"/>
    <property type="molecule type" value="Genomic_DNA"/>
</dbReference>
<dbReference type="InterPro" id="IPR050638">
    <property type="entry name" value="AA-Vitamin_Transporters"/>
</dbReference>
<keyword evidence="9" id="KW-1185">Reference proteome</keyword>
<evidence type="ECO:0000256" key="4">
    <source>
        <dbReference type="ARBA" id="ARBA00022989"/>
    </source>
</evidence>
<sequence length="308" mass="33817">MAHSATKGHIAALLTVFIWGTTFISTKVLLADFQPVEILFFRFVMAYTVLWCCCPRWFHMSGWREEATFAAAGFTGICLYYLLENIALTYTMASNVGVICSVSPFFTAMLAAVFIKSEKPLTPQFFIGFFLAIAGICLISFNGSAMELNPLGDMLAVLAAVVWACYSILIKKISRFDYPVLLTTRRTFFYGILWMIPALYLFDFQWAPARFADGIVIFNLLFLGLGASALCFVTWSSAVAILGAVKTSVYIYLLPVVTVATSAVVLREPVTTMTVAGTALTLLGLALSEGKLGRAAHDKIEHVHAKSE</sequence>
<evidence type="ECO:0000313" key="9">
    <source>
        <dbReference type="Proteomes" id="UP000254337"/>
    </source>
</evidence>
<comment type="subcellular location">
    <subcellularLocation>
        <location evidence="1">Membrane</location>
        <topology evidence="1">Multi-pass membrane protein</topology>
    </subcellularLocation>
</comment>
<evidence type="ECO:0000313" key="8">
    <source>
        <dbReference type="EMBL" id="AXL20247.1"/>
    </source>
</evidence>
<feature type="transmembrane region" description="Helical" evidence="6">
    <location>
        <begin position="249"/>
        <end position="266"/>
    </location>
</feature>
<dbReference type="GO" id="GO:0016020">
    <property type="term" value="C:membrane"/>
    <property type="evidence" value="ECO:0007669"/>
    <property type="project" value="UniProtKB-SubCell"/>
</dbReference>
<feature type="transmembrane region" description="Helical" evidence="6">
    <location>
        <begin position="89"/>
        <end position="113"/>
    </location>
</feature>
<dbReference type="KEGG" id="meg:DKB62_00925"/>
<keyword evidence="3 6" id="KW-0812">Transmembrane</keyword>
<accession>A0A346AWK4</accession>
<dbReference type="Pfam" id="PF00892">
    <property type="entry name" value="EamA"/>
    <property type="match status" value="2"/>
</dbReference>
<protein>
    <submittedName>
        <fullName evidence="8">EamA/RhaT family transporter</fullName>
    </submittedName>
</protein>
<evidence type="ECO:0000256" key="5">
    <source>
        <dbReference type="ARBA" id="ARBA00023136"/>
    </source>
</evidence>
<dbReference type="RefSeq" id="WP_087477013.1">
    <property type="nucleotide sequence ID" value="NZ_CAUWMV010000031.1"/>
</dbReference>
<feature type="domain" description="EamA" evidence="7">
    <location>
        <begin position="151"/>
        <end position="287"/>
    </location>
</feature>
<dbReference type="AlphaFoldDB" id="A0A346AWK4"/>
<feature type="transmembrane region" description="Helical" evidence="6">
    <location>
        <begin position="189"/>
        <end position="209"/>
    </location>
</feature>
<dbReference type="PANTHER" id="PTHR32322:SF2">
    <property type="entry name" value="EAMA DOMAIN-CONTAINING PROTEIN"/>
    <property type="match status" value="1"/>
</dbReference>
<dbReference type="PANTHER" id="PTHR32322">
    <property type="entry name" value="INNER MEMBRANE TRANSPORTER"/>
    <property type="match status" value="1"/>
</dbReference>
<evidence type="ECO:0000256" key="6">
    <source>
        <dbReference type="SAM" id="Phobius"/>
    </source>
</evidence>
<dbReference type="InterPro" id="IPR000620">
    <property type="entry name" value="EamA_dom"/>
</dbReference>
<feature type="transmembrane region" description="Helical" evidence="6">
    <location>
        <begin position="67"/>
        <end position="83"/>
    </location>
</feature>
<feature type="transmembrane region" description="Helical" evidence="6">
    <location>
        <begin position="125"/>
        <end position="145"/>
    </location>
</feature>
<name>A0A346AWK4_9FIRM</name>
<feature type="transmembrane region" description="Helical" evidence="6">
    <location>
        <begin position="215"/>
        <end position="242"/>
    </location>
</feature>
<reference evidence="8 9" key="1">
    <citation type="submission" date="2018-05" db="EMBL/GenBank/DDBJ databases">
        <title>Complete genome sequence of Megasphaera sp. AJH120T, isolated from the ceca of a chicken.</title>
        <authorList>
            <person name="Maki J."/>
            <person name="Looft T."/>
        </authorList>
    </citation>
    <scope>NUCLEOTIDE SEQUENCE [LARGE SCALE GENOMIC DNA]</scope>
    <source>
        <strain evidence="8 9">AJH120</strain>
    </source>
</reference>
<dbReference type="OrthoDB" id="9805239at2"/>
<evidence type="ECO:0000259" key="7">
    <source>
        <dbReference type="Pfam" id="PF00892"/>
    </source>
</evidence>
<feature type="domain" description="EamA" evidence="7">
    <location>
        <begin position="7"/>
        <end position="140"/>
    </location>
</feature>
<organism evidence="8 9">
    <name type="scientific">Megasphaera stantonii</name>
    <dbReference type="NCBI Taxonomy" id="2144175"/>
    <lineage>
        <taxon>Bacteria</taxon>
        <taxon>Bacillati</taxon>
        <taxon>Bacillota</taxon>
        <taxon>Negativicutes</taxon>
        <taxon>Veillonellales</taxon>
        <taxon>Veillonellaceae</taxon>
        <taxon>Megasphaera</taxon>
    </lineage>
</organism>
<proteinExistence type="inferred from homology"/>
<keyword evidence="5 6" id="KW-0472">Membrane</keyword>
<keyword evidence="4 6" id="KW-1133">Transmembrane helix</keyword>
<evidence type="ECO:0000256" key="1">
    <source>
        <dbReference type="ARBA" id="ARBA00004141"/>
    </source>
</evidence>